<protein>
    <recommendedName>
        <fullName evidence="3">F-box domain-containing protein</fullName>
    </recommendedName>
</protein>
<dbReference type="InParanoid" id="A0A1Y2LXW9"/>
<evidence type="ECO:0000313" key="1">
    <source>
        <dbReference type="EMBL" id="OSS48369.1"/>
    </source>
</evidence>
<evidence type="ECO:0008006" key="3">
    <source>
        <dbReference type="Google" id="ProtNLM"/>
    </source>
</evidence>
<keyword evidence="2" id="KW-1185">Reference proteome</keyword>
<name>A0A1Y2LXW9_EPING</name>
<dbReference type="AlphaFoldDB" id="A0A1Y2LXW9"/>
<gene>
    <name evidence="1" type="ORF">B5807_07626</name>
</gene>
<sequence>MDNPPRSAANAKPVSSGSRFLNLSGELRNRIYDTAISEERILIGDELPRLVHKEVPRVPTPDLVENWGSFQRKAYALTQVCRKIRREFLPLYRKEVKVRINIEDVDHYLTYAVQTAVTDPTSAYGNISIDITNERSVNLQDVLLLHDRAPDLHLSFTHPERESDMMSILLDADRWPEFHAFIAEKTSRVVLTIHFDDFIGCGYDSSEDSDSELDEKPEENWKYPYTQSCTLFVKEEFAEMWMKRSWHGSDRWRDGLYQWEADLGLKDRKKVRCVIRPEAEHELARSLA</sequence>
<proteinExistence type="predicted"/>
<reference evidence="1 2" key="1">
    <citation type="journal article" date="2017" name="Genome Announc.">
        <title>Genome sequence of the saprophytic ascomycete Epicoccum nigrum ICMP 19927 strain isolated from New Zealand.</title>
        <authorList>
            <person name="Fokin M."/>
            <person name="Fleetwood D."/>
            <person name="Weir B.S."/>
            <person name="Villas-Boas S.G."/>
        </authorList>
    </citation>
    <scope>NUCLEOTIDE SEQUENCE [LARGE SCALE GENOMIC DNA]</scope>
    <source>
        <strain evidence="1 2">ICMP 19927</strain>
    </source>
</reference>
<organism evidence="1 2">
    <name type="scientific">Epicoccum nigrum</name>
    <name type="common">Soil fungus</name>
    <name type="synonym">Epicoccum purpurascens</name>
    <dbReference type="NCBI Taxonomy" id="105696"/>
    <lineage>
        <taxon>Eukaryota</taxon>
        <taxon>Fungi</taxon>
        <taxon>Dikarya</taxon>
        <taxon>Ascomycota</taxon>
        <taxon>Pezizomycotina</taxon>
        <taxon>Dothideomycetes</taxon>
        <taxon>Pleosporomycetidae</taxon>
        <taxon>Pleosporales</taxon>
        <taxon>Pleosporineae</taxon>
        <taxon>Didymellaceae</taxon>
        <taxon>Epicoccum</taxon>
    </lineage>
</organism>
<evidence type="ECO:0000313" key="2">
    <source>
        <dbReference type="Proteomes" id="UP000193240"/>
    </source>
</evidence>
<accession>A0A1Y2LXW9</accession>
<dbReference type="EMBL" id="KZ107846">
    <property type="protein sequence ID" value="OSS48369.1"/>
    <property type="molecule type" value="Genomic_DNA"/>
</dbReference>
<dbReference type="Proteomes" id="UP000193240">
    <property type="component" value="Unassembled WGS sequence"/>
</dbReference>